<dbReference type="Proteomes" id="UP000029120">
    <property type="component" value="Chromosome 6"/>
</dbReference>
<dbReference type="EMBL" id="CM002874">
    <property type="protein sequence ID" value="KFK32645.1"/>
    <property type="molecule type" value="Genomic_DNA"/>
</dbReference>
<reference evidence="2" key="1">
    <citation type="journal article" date="2015" name="Nat. Plants">
        <title>Genome expansion of Arabis alpina linked with retrotransposition and reduced symmetric DNA methylation.</title>
        <authorList>
            <person name="Willing E.M."/>
            <person name="Rawat V."/>
            <person name="Mandakova T."/>
            <person name="Maumus F."/>
            <person name="James G.V."/>
            <person name="Nordstroem K.J."/>
            <person name="Becker C."/>
            <person name="Warthmann N."/>
            <person name="Chica C."/>
            <person name="Szarzynska B."/>
            <person name="Zytnicki M."/>
            <person name="Albani M.C."/>
            <person name="Kiefer C."/>
            <person name="Bergonzi S."/>
            <person name="Castaings L."/>
            <person name="Mateos J.L."/>
            <person name="Berns M.C."/>
            <person name="Bujdoso N."/>
            <person name="Piofczyk T."/>
            <person name="de Lorenzo L."/>
            <person name="Barrero-Sicilia C."/>
            <person name="Mateos I."/>
            <person name="Piednoel M."/>
            <person name="Hagmann J."/>
            <person name="Chen-Min-Tao R."/>
            <person name="Iglesias-Fernandez R."/>
            <person name="Schuster S.C."/>
            <person name="Alonso-Blanco C."/>
            <person name="Roudier F."/>
            <person name="Carbonero P."/>
            <person name="Paz-Ares J."/>
            <person name="Davis S.J."/>
            <person name="Pecinka A."/>
            <person name="Quesneville H."/>
            <person name="Colot V."/>
            <person name="Lysak M.A."/>
            <person name="Weigel D."/>
            <person name="Coupland G."/>
            <person name="Schneeberger K."/>
        </authorList>
    </citation>
    <scope>NUCLEOTIDE SEQUENCE [LARGE SCALE GENOMIC DNA]</scope>
    <source>
        <strain evidence="2">cv. Pajares</strain>
    </source>
</reference>
<proteinExistence type="predicted"/>
<organism evidence="1 2">
    <name type="scientific">Arabis alpina</name>
    <name type="common">Alpine rock-cress</name>
    <dbReference type="NCBI Taxonomy" id="50452"/>
    <lineage>
        <taxon>Eukaryota</taxon>
        <taxon>Viridiplantae</taxon>
        <taxon>Streptophyta</taxon>
        <taxon>Embryophyta</taxon>
        <taxon>Tracheophyta</taxon>
        <taxon>Spermatophyta</taxon>
        <taxon>Magnoliopsida</taxon>
        <taxon>eudicotyledons</taxon>
        <taxon>Gunneridae</taxon>
        <taxon>Pentapetalae</taxon>
        <taxon>rosids</taxon>
        <taxon>malvids</taxon>
        <taxon>Brassicales</taxon>
        <taxon>Brassicaceae</taxon>
        <taxon>Arabideae</taxon>
        <taxon>Arabis</taxon>
    </lineage>
</organism>
<sequence length="61" mass="7112">MTASSDDHQNTQQCRFCLSSFHLLLPSLLTPKLKPFNGYEKFHCYLVRASSDVPDFLFDDW</sequence>
<protein>
    <submittedName>
        <fullName evidence="1">Uncharacterized protein</fullName>
    </submittedName>
</protein>
<evidence type="ECO:0000313" key="1">
    <source>
        <dbReference type="EMBL" id="KFK32645.1"/>
    </source>
</evidence>
<evidence type="ECO:0000313" key="2">
    <source>
        <dbReference type="Proteomes" id="UP000029120"/>
    </source>
</evidence>
<accession>A0A087GRZ3</accession>
<dbReference type="AlphaFoldDB" id="A0A087GRZ3"/>
<dbReference type="Gramene" id="KFK32645">
    <property type="protein sequence ID" value="KFK32645"/>
    <property type="gene ID" value="AALP_AA6G270100"/>
</dbReference>
<keyword evidence="2" id="KW-1185">Reference proteome</keyword>
<gene>
    <name evidence="1" type="ordered locus">AALP_Aa6g270100</name>
</gene>
<name>A0A087GRZ3_ARAAL</name>